<name>A0A815BU66_9BILA</name>
<gene>
    <name evidence="4" type="ORF">BJG266_LOCUS31044</name>
    <name evidence="5" type="ORF">QVE165_LOCUS47934</name>
</gene>
<evidence type="ECO:0000256" key="3">
    <source>
        <dbReference type="PROSITE-ProRule" id="PRU00339"/>
    </source>
</evidence>
<dbReference type="Gene3D" id="1.25.40.10">
    <property type="entry name" value="Tetratricopeptide repeat domain"/>
    <property type="match status" value="6"/>
</dbReference>
<sequence>MPQNFISTIWLNQTYKQSGINVNSTTHLCFRNIDPNLITFRDSFKCLNYISNLGEFGNNVILLVTYDTFYQPSDMLLQLCEQLNQIGSIYILCSTEIHNRQLAEKLTKYRGIYKNVESLCHKLLQLPYFQNKRQKAFIQNPFTINTLPPTYIPSFTISNSLSSPIKSTDNTKYQEAEFMYSTFLREILIEFESTEEEMISFCRDKFADDKTQLNYIEEFEDYYESSNAIFWYTRDTFLYRMLNQSLRDVDIDTLYKLRYFIKDLHLQLTEQHKLQQISVSVDQPSSIQTVYRGQLMDNNEFDKKIRYNIGGFFSVSSFLSTTPFKNLASVYAGGGSSVQQSDAQHVLFHIDIDNSIKKFFYADVTAQSVFAKVECETLFTMGAIYRILSVTLDSENTWNVKLKLTGDEDEELKALTEHMKYDIITPYPLLNLAKLMVKMGYYENAEKYHLLLLEDRLAIDDMRIWAGIHNNLGLIYSHLNQEAKAIENSEKGIAILIEHSSETDLEQLQAAYNNFGEHYRIRGDFQTALLYYNKALNVAIENTDANQIQTATVYNNIAIIYATQYRQHEALEMLERTLSILTKVLPSTHPQLASTYNNIVHIMIQLRDYTRAAELLNTILEIQKNSLLHDHPIFGITFNQFGMVCHIQGKFKEALDWYNKALQVVIKHVPVNHPHFAIYYNNISTAYAAQDQHALAIEYASKALEIQINSLSPNHSDMVATYFNLYLGYNAEGKQEKALKMYEKSSEIFTQILANNPDELAKHHYTSSAIYYQYGLYDKQIEYLNKALEIYLNLQPTNYKELASVYNSFGVVFFQQGKHQESLIMLQKSLDIRIEYLSVNDIDIAQSYDHIAKVHAELGDNDETVECLKKMLSVHLIALSSNSKDLGKAYEKLGNAYYKQGKLNEALITMEKSLEIYISCLPHSHPDIASAYGSIAGVYYDQSNYNKQIEYLNKALEIYLQSQPLSYTDIATVYNDYGLGLVHQGKYQESLYMLEKSLEFRIQHLSTNHRDIATSYNNIAQVFSQLNNHCEAADYYKKALSVQLISFPSNSEELAKTYSRLGTTYYRQGKLNEALTSFEKSLEVIIFNQTCSRSFFTILSSNLSEVRILLTDCDKQIEYLKETLKAQMNFLPSNHPDLACIYYNLAEAFFRQKNLKETLENMRKKHEIDSKSLLPDDDEMRLNVNTIAILEILLWQWSK</sequence>
<feature type="repeat" description="TPR" evidence="3">
    <location>
        <begin position="509"/>
        <end position="542"/>
    </location>
</feature>
<feature type="repeat" description="TPR" evidence="3">
    <location>
        <begin position="1055"/>
        <end position="1088"/>
    </location>
</feature>
<feature type="repeat" description="TPR" evidence="3">
    <location>
        <begin position="803"/>
        <end position="836"/>
    </location>
</feature>
<evidence type="ECO:0000313" key="6">
    <source>
        <dbReference type="Proteomes" id="UP000663832"/>
    </source>
</evidence>
<proteinExistence type="predicted"/>
<dbReference type="InterPro" id="IPR019734">
    <property type="entry name" value="TPR_rpt"/>
</dbReference>
<dbReference type="PROSITE" id="PS50005">
    <property type="entry name" value="TPR"/>
    <property type="match status" value="6"/>
</dbReference>
<dbReference type="PROSITE" id="PS50293">
    <property type="entry name" value="TPR_REGION"/>
    <property type="match status" value="1"/>
</dbReference>
<dbReference type="Gene3D" id="3.90.176.10">
    <property type="entry name" value="Toxin ADP-ribosyltransferase, Chain A, domain 1"/>
    <property type="match status" value="1"/>
</dbReference>
<reference evidence="4" key="1">
    <citation type="submission" date="2021-02" db="EMBL/GenBank/DDBJ databases">
        <authorList>
            <person name="Nowell W R."/>
        </authorList>
    </citation>
    <scope>NUCLEOTIDE SEQUENCE</scope>
</reference>
<dbReference type="EMBL" id="CAJNOI010000435">
    <property type="protein sequence ID" value="CAF1278122.1"/>
    <property type="molecule type" value="Genomic_DNA"/>
</dbReference>
<dbReference type="PANTHER" id="PTHR45641:SF1">
    <property type="entry name" value="AAA+ ATPASE DOMAIN-CONTAINING PROTEIN"/>
    <property type="match status" value="1"/>
</dbReference>
<dbReference type="AlphaFoldDB" id="A0A815BU66"/>
<keyword evidence="1" id="KW-0677">Repeat</keyword>
<evidence type="ECO:0000313" key="4">
    <source>
        <dbReference type="EMBL" id="CAF1278122.1"/>
    </source>
</evidence>
<keyword evidence="6" id="KW-1185">Reference proteome</keyword>
<dbReference type="SUPFAM" id="SSF56399">
    <property type="entry name" value="ADP-ribosylation"/>
    <property type="match status" value="1"/>
</dbReference>
<keyword evidence="2 3" id="KW-0802">TPR repeat</keyword>
<dbReference type="Pfam" id="PF13424">
    <property type="entry name" value="TPR_12"/>
    <property type="match status" value="6"/>
</dbReference>
<feature type="repeat" description="TPR" evidence="3">
    <location>
        <begin position="887"/>
        <end position="920"/>
    </location>
</feature>
<feature type="repeat" description="TPR" evidence="3">
    <location>
        <begin position="1013"/>
        <end position="1046"/>
    </location>
</feature>
<dbReference type="Pfam" id="PF13374">
    <property type="entry name" value="TPR_10"/>
    <property type="match status" value="1"/>
</dbReference>
<evidence type="ECO:0000313" key="7">
    <source>
        <dbReference type="Proteomes" id="UP000663877"/>
    </source>
</evidence>
<feature type="repeat" description="TPR" evidence="3">
    <location>
        <begin position="929"/>
        <end position="962"/>
    </location>
</feature>
<dbReference type="EMBL" id="CAJNOM010000782">
    <property type="protein sequence ID" value="CAF1561493.1"/>
    <property type="molecule type" value="Genomic_DNA"/>
</dbReference>
<dbReference type="PANTHER" id="PTHR45641">
    <property type="entry name" value="TETRATRICOPEPTIDE REPEAT PROTEIN (AFU_ORTHOLOGUE AFUA_6G03870)"/>
    <property type="match status" value="1"/>
</dbReference>
<evidence type="ECO:0000256" key="1">
    <source>
        <dbReference type="ARBA" id="ARBA00022737"/>
    </source>
</evidence>
<dbReference type="SMART" id="SM00028">
    <property type="entry name" value="TPR"/>
    <property type="match status" value="16"/>
</dbReference>
<dbReference type="Proteomes" id="UP000663832">
    <property type="component" value="Unassembled WGS sequence"/>
</dbReference>
<dbReference type="SUPFAM" id="SSF48452">
    <property type="entry name" value="TPR-like"/>
    <property type="match status" value="5"/>
</dbReference>
<accession>A0A815BU66</accession>
<dbReference type="PROSITE" id="PS51996">
    <property type="entry name" value="TR_MART"/>
    <property type="match status" value="1"/>
</dbReference>
<evidence type="ECO:0000313" key="5">
    <source>
        <dbReference type="EMBL" id="CAF1561493.1"/>
    </source>
</evidence>
<evidence type="ECO:0000256" key="2">
    <source>
        <dbReference type="ARBA" id="ARBA00022803"/>
    </source>
</evidence>
<comment type="caution">
    <text evidence="4">The sequence shown here is derived from an EMBL/GenBank/DDBJ whole genome shotgun (WGS) entry which is preliminary data.</text>
</comment>
<protein>
    <submittedName>
        <fullName evidence="4">Uncharacterized protein</fullName>
    </submittedName>
</protein>
<dbReference type="InterPro" id="IPR011990">
    <property type="entry name" value="TPR-like_helical_dom_sf"/>
</dbReference>
<organism evidence="4 7">
    <name type="scientific">Adineta steineri</name>
    <dbReference type="NCBI Taxonomy" id="433720"/>
    <lineage>
        <taxon>Eukaryota</taxon>
        <taxon>Metazoa</taxon>
        <taxon>Spiralia</taxon>
        <taxon>Gnathifera</taxon>
        <taxon>Rotifera</taxon>
        <taxon>Eurotatoria</taxon>
        <taxon>Bdelloidea</taxon>
        <taxon>Adinetida</taxon>
        <taxon>Adinetidae</taxon>
        <taxon>Adineta</taxon>
    </lineage>
</organism>
<dbReference type="Proteomes" id="UP000663877">
    <property type="component" value="Unassembled WGS sequence"/>
</dbReference>
<dbReference type="Pfam" id="PF13181">
    <property type="entry name" value="TPR_8"/>
    <property type="match status" value="1"/>
</dbReference>
<dbReference type="OrthoDB" id="19588at2759"/>